<sequence length="387" mass="43563">MGGTDVLKALLKPITHLGNWKVSFIFIENKIIPSDYPELLLDKNKLDKKSFKDKVLLHPKTDPLYGQIATYPCIVQTFPDPILYLAGLKTTWKHSPKRPVIYHRGQEMDFRSFMLEGVDGKLNFLHAKGVSEGQNSPFMKYLNNDAPMIDATPLSSVYPSNIVENVVDYDDPSYGEDEQTLVGACLPPHLEVSKKLKILGKRKVAFGVLGKALPLKAVLDNMLNSKTRELIYALQKAKASYDAIRARELDKDRSYAELERKCNEALQDLDKNPLVSDMRAKIKALQGQVDDLHSKYSRLILEEKNGLKQDRVAVFSKVIPDAAIKLVCSDDLEVAAMEEPFVLEKMLGYRPLLKEEYDQAGDALANASYPFLAEYVVNPYASLEQLL</sequence>
<evidence type="ECO:0000256" key="1">
    <source>
        <dbReference type="SAM" id="Coils"/>
    </source>
</evidence>
<keyword evidence="3" id="KW-1185">Reference proteome</keyword>
<name>A0ABQ5HMQ2_9ASTR</name>
<organism evidence="2 3">
    <name type="scientific">Tanacetum coccineum</name>
    <dbReference type="NCBI Taxonomy" id="301880"/>
    <lineage>
        <taxon>Eukaryota</taxon>
        <taxon>Viridiplantae</taxon>
        <taxon>Streptophyta</taxon>
        <taxon>Embryophyta</taxon>
        <taxon>Tracheophyta</taxon>
        <taxon>Spermatophyta</taxon>
        <taxon>Magnoliopsida</taxon>
        <taxon>eudicotyledons</taxon>
        <taxon>Gunneridae</taxon>
        <taxon>Pentapetalae</taxon>
        <taxon>asterids</taxon>
        <taxon>campanulids</taxon>
        <taxon>Asterales</taxon>
        <taxon>Asteraceae</taxon>
        <taxon>Asteroideae</taxon>
        <taxon>Anthemideae</taxon>
        <taxon>Anthemidinae</taxon>
        <taxon>Tanacetum</taxon>
    </lineage>
</organism>
<reference evidence="2" key="1">
    <citation type="journal article" date="2022" name="Int. J. Mol. Sci.">
        <title>Draft Genome of Tanacetum Coccineum: Genomic Comparison of Closely Related Tanacetum-Family Plants.</title>
        <authorList>
            <person name="Yamashiro T."/>
            <person name="Shiraishi A."/>
            <person name="Nakayama K."/>
            <person name="Satake H."/>
        </authorList>
    </citation>
    <scope>NUCLEOTIDE SEQUENCE</scope>
</reference>
<feature type="coiled-coil region" evidence="1">
    <location>
        <begin position="275"/>
        <end position="302"/>
    </location>
</feature>
<dbReference type="Proteomes" id="UP001151760">
    <property type="component" value="Unassembled WGS sequence"/>
</dbReference>
<protein>
    <submittedName>
        <fullName evidence="2">Uncharacterized protein</fullName>
    </submittedName>
</protein>
<accession>A0ABQ5HMQ2</accession>
<evidence type="ECO:0000313" key="2">
    <source>
        <dbReference type="EMBL" id="GJT88691.1"/>
    </source>
</evidence>
<reference evidence="2" key="2">
    <citation type="submission" date="2022-01" db="EMBL/GenBank/DDBJ databases">
        <authorList>
            <person name="Yamashiro T."/>
            <person name="Shiraishi A."/>
            <person name="Satake H."/>
            <person name="Nakayama K."/>
        </authorList>
    </citation>
    <scope>NUCLEOTIDE SEQUENCE</scope>
</reference>
<gene>
    <name evidence="2" type="ORF">Tco_1070408</name>
</gene>
<comment type="caution">
    <text evidence="2">The sequence shown here is derived from an EMBL/GenBank/DDBJ whole genome shotgun (WGS) entry which is preliminary data.</text>
</comment>
<proteinExistence type="predicted"/>
<evidence type="ECO:0000313" key="3">
    <source>
        <dbReference type="Proteomes" id="UP001151760"/>
    </source>
</evidence>
<dbReference type="EMBL" id="BQNB010019753">
    <property type="protein sequence ID" value="GJT88691.1"/>
    <property type="molecule type" value="Genomic_DNA"/>
</dbReference>
<keyword evidence="1" id="KW-0175">Coiled coil</keyword>